<evidence type="ECO:0000313" key="1">
    <source>
        <dbReference type="EMBL" id="SEW39512.1"/>
    </source>
</evidence>
<proteinExistence type="predicted"/>
<dbReference type="STRING" id="356305.SAMN05421841_2604"/>
<sequence>MNLPIVLKNLLEAQKKSDSLLYSECFTDDAVVFDEGKTHKGKDKIRQWNEKSTEEYQFQMEPLEFSQEDKNSILKANVSGNFAGSPIVLTYTFQIENDKISSLKISG</sequence>
<evidence type="ECO:0000313" key="2">
    <source>
        <dbReference type="Proteomes" id="UP000199469"/>
    </source>
</evidence>
<organism evidence="1 2">
    <name type="scientific">Chryseobacterium wanjuense</name>
    <dbReference type="NCBI Taxonomy" id="356305"/>
    <lineage>
        <taxon>Bacteria</taxon>
        <taxon>Pseudomonadati</taxon>
        <taxon>Bacteroidota</taxon>
        <taxon>Flavobacteriia</taxon>
        <taxon>Flavobacteriales</taxon>
        <taxon>Weeksellaceae</taxon>
        <taxon>Chryseobacterium group</taxon>
        <taxon>Chryseobacterium</taxon>
    </lineage>
</organism>
<dbReference type="Proteomes" id="UP000199469">
    <property type="component" value="Unassembled WGS sequence"/>
</dbReference>
<reference evidence="2" key="1">
    <citation type="submission" date="2016-10" db="EMBL/GenBank/DDBJ databases">
        <authorList>
            <person name="Varghese N."/>
            <person name="Submissions S."/>
        </authorList>
    </citation>
    <scope>NUCLEOTIDE SEQUENCE [LARGE SCALE GENOMIC DNA]</scope>
    <source>
        <strain evidence="2">DSM 17724</strain>
    </source>
</reference>
<dbReference type="OrthoDB" id="8684708at2"/>
<dbReference type="InterPro" id="IPR032710">
    <property type="entry name" value="NTF2-like_dom_sf"/>
</dbReference>
<dbReference type="Gene3D" id="3.10.450.50">
    <property type="match status" value="1"/>
</dbReference>
<name>A0A1I0RFA7_9FLAO</name>
<dbReference type="SUPFAM" id="SSF54427">
    <property type="entry name" value="NTF2-like"/>
    <property type="match status" value="1"/>
</dbReference>
<dbReference type="EMBL" id="FOIU01000002">
    <property type="protein sequence ID" value="SEW39512.1"/>
    <property type="molecule type" value="Genomic_DNA"/>
</dbReference>
<evidence type="ECO:0008006" key="3">
    <source>
        <dbReference type="Google" id="ProtNLM"/>
    </source>
</evidence>
<accession>A0A1I0RFA7</accession>
<protein>
    <recommendedName>
        <fullName evidence="3">SnoaL-like domain-containing protein</fullName>
    </recommendedName>
</protein>
<keyword evidence="2" id="KW-1185">Reference proteome</keyword>
<gene>
    <name evidence="1" type="ORF">SAMN05421841_2604</name>
</gene>
<dbReference type="AlphaFoldDB" id="A0A1I0RFA7"/>
<dbReference type="RefSeq" id="WP_089793246.1">
    <property type="nucleotide sequence ID" value="NZ_FOIU01000002.1"/>
</dbReference>